<evidence type="ECO:0000313" key="1">
    <source>
        <dbReference type="EMBL" id="ANF52338.1"/>
    </source>
</evidence>
<protein>
    <submittedName>
        <fullName evidence="1">Uncharacterized protein</fullName>
    </submittedName>
</protein>
<keyword evidence="2" id="KW-1185">Reference proteome</keyword>
<evidence type="ECO:0000313" key="2">
    <source>
        <dbReference type="Proteomes" id="UP000077824"/>
    </source>
</evidence>
<dbReference type="AlphaFoldDB" id="A0A172XZ94"/>
<dbReference type="EMBL" id="CP015199">
    <property type="protein sequence ID" value="ANF52338.1"/>
    <property type="molecule type" value="Genomic_DNA"/>
</dbReference>
<reference evidence="1 2" key="1">
    <citation type="submission" date="2016-04" db="EMBL/GenBank/DDBJ databases">
        <title>Complete Genome Sequence of Chryseobacterium sp. IHBB 10212.</title>
        <authorList>
            <person name="Pal M."/>
            <person name="Swarnkar M.K."/>
            <person name="Kaushal K."/>
            <person name="Chhibber S."/>
            <person name="Singh A.K."/>
            <person name="Gulati A."/>
        </authorList>
    </citation>
    <scope>NUCLEOTIDE SEQUENCE [LARGE SCALE GENOMIC DNA]</scope>
    <source>
        <strain evidence="1 2">IHBB 10212</strain>
    </source>
</reference>
<dbReference type="STRING" id="1685010.A0O34_18250"/>
<organism evidence="1 2">
    <name type="scientific">Chryseobacterium glaciei</name>
    <dbReference type="NCBI Taxonomy" id="1685010"/>
    <lineage>
        <taxon>Bacteria</taxon>
        <taxon>Pseudomonadati</taxon>
        <taxon>Bacteroidota</taxon>
        <taxon>Flavobacteriia</taxon>
        <taxon>Flavobacteriales</taxon>
        <taxon>Weeksellaceae</taxon>
        <taxon>Chryseobacterium group</taxon>
        <taxon>Chryseobacterium</taxon>
    </lineage>
</organism>
<dbReference type="KEGG" id="chh:A0O34_18250"/>
<name>A0A172XZ94_9FLAO</name>
<sequence>MTTEEFIKNFYQEKQNILNSSFDTQSEYRTLVSIKIEELNLNEVQSEKLKEIISDLLTDSFYTILLGLDGSASIGDSQESFKIYDEEDNLISEGGDLEGLAYEYFHGDNK</sequence>
<dbReference type="Proteomes" id="UP000077824">
    <property type="component" value="Chromosome"/>
</dbReference>
<proteinExistence type="predicted"/>
<accession>A0A172XZ94</accession>
<dbReference type="RefSeq" id="WP_066757910.1">
    <property type="nucleotide sequence ID" value="NZ_CP015199.1"/>
</dbReference>
<dbReference type="OrthoDB" id="8704412at2"/>
<gene>
    <name evidence="1" type="ORF">A0O34_18250</name>
</gene>